<keyword evidence="1" id="KW-0520">NAD</keyword>
<evidence type="ECO:0000256" key="1">
    <source>
        <dbReference type="ARBA" id="ARBA00023027"/>
    </source>
</evidence>
<dbReference type="RefSeq" id="WP_306929123.1">
    <property type="nucleotide sequence ID" value="NZ_JAUTBL010000001.1"/>
</dbReference>
<accession>A0ABU0UG55</accession>
<evidence type="ECO:0000313" key="4">
    <source>
        <dbReference type="Proteomes" id="UP001224781"/>
    </source>
</evidence>
<name>A0ABU0UG55_9HYPH</name>
<dbReference type="InterPro" id="IPR036291">
    <property type="entry name" value="NAD(P)-bd_dom_sf"/>
</dbReference>
<dbReference type="EMBL" id="JAUTBL010000001">
    <property type="protein sequence ID" value="MDQ1183932.1"/>
    <property type="molecule type" value="Genomic_DNA"/>
</dbReference>
<dbReference type="InterPro" id="IPR001509">
    <property type="entry name" value="Epimerase_deHydtase"/>
</dbReference>
<gene>
    <name evidence="3" type="ORF">QE408_001054</name>
</gene>
<evidence type="ECO:0000259" key="2">
    <source>
        <dbReference type="Pfam" id="PF01370"/>
    </source>
</evidence>
<evidence type="ECO:0000313" key="3">
    <source>
        <dbReference type="EMBL" id="MDQ1183932.1"/>
    </source>
</evidence>
<dbReference type="CDD" id="cd05266">
    <property type="entry name" value="SDR_a4"/>
    <property type="match status" value="1"/>
</dbReference>
<dbReference type="Proteomes" id="UP001224781">
    <property type="component" value="Unassembled WGS sequence"/>
</dbReference>
<proteinExistence type="predicted"/>
<dbReference type="PANTHER" id="PTHR43574">
    <property type="entry name" value="EPIMERASE-RELATED"/>
    <property type="match status" value="1"/>
</dbReference>
<protein>
    <submittedName>
        <fullName evidence="3">Nucleoside-diphosphate-sugar epimerase</fullName>
    </submittedName>
</protein>
<keyword evidence="4" id="KW-1185">Reference proteome</keyword>
<dbReference type="Gene3D" id="3.40.50.720">
    <property type="entry name" value="NAD(P)-binding Rossmann-like Domain"/>
    <property type="match status" value="1"/>
</dbReference>
<dbReference type="Pfam" id="PF01370">
    <property type="entry name" value="Epimerase"/>
    <property type="match status" value="1"/>
</dbReference>
<sequence>MSQLMIFGAGYSGRAIAKSLQGSMERVCGTTRGAEQADKLRSLGITPFIFDGETLDSAIRSELSTVTHLVQSIAPGRTGDPLMRLCGGDLKSLMPQLEWVAYLSTVGVYGNHDGAWVDEETPCKPVSARSLERVEAEQAWTKAADDASVPLSILRLSGIYGPGRNGFMNLEKGTARRLIKQDQVFNRIRVEDIGAASAFLVSRNASGIFNVTDDEPAPPQDVLTFAAELMKIEPPPEQSFETAELSPMARSFYGENKRVSNGKLRHMGFSFRYPDYRASLRQLWESGAWKDEWTFI</sequence>
<dbReference type="SUPFAM" id="SSF51735">
    <property type="entry name" value="NAD(P)-binding Rossmann-fold domains"/>
    <property type="match status" value="1"/>
</dbReference>
<reference evidence="3 4" key="1">
    <citation type="submission" date="2023-07" db="EMBL/GenBank/DDBJ databases">
        <title>Functional and genomic diversity of the sorghum phyllosphere microbiome.</title>
        <authorList>
            <person name="Shade A."/>
        </authorList>
    </citation>
    <scope>NUCLEOTIDE SEQUENCE [LARGE SCALE GENOMIC DNA]</scope>
    <source>
        <strain evidence="3 4">SORGH_AS_1126</strain>
    </source>
</reference>
<organism evidence="3 4">
    <name type="scientific">Agrobacterium larrymoorei</name>
    <dbReference type="NCBI Taxonomy" id="160699"/>
    <lineage>
        <taxon>Bacteria</taxon>
        <taxon>Pseudomonadati</taxon>
        <taxon>Pseudomonadota</taxon>
        <taxon>Alphaproteobacteria</taxon>
        <taxon>Hyphomicrobiales</taxon>
        <taxon>Rhizobiaceae</taxon>
        <taxon>Rhizobium/Agrobacterium group</taxon>
        <taxon>Agrobacterium</taxon>
    </lineage>
</organism>
<comment type="caution">
    <text evidence="3">The sequence shown here is derived from an EMBL/GenBank/DDBJ whole genome shotgun (WGS) entry which is preliminary data.</text>
</comment>
<feature type="domain" description="NAD-dependent epimerase/dehydratase" evidence="2">
    <location>
        <begin position="100"/>
        <end position="166"/>
    </location>
</feature>